<sequence>MGASGSRGLPRYSGEAGDGVTREVRVAGAGLEDVNGVYTLAREFAGAEMFEKDGGGSPLGKVYIRRQAEGMPGDWVITLSADADAGGEHLYRRTEVRKEQVFPPLLGWEPCTAADGVPERHVDQLSKGLPKLEYHNVIAESGGSMSRLEEWDQQDTGSSLEVCVVGASNIPDSHASELHCTFQVPGKDEVMESEAVANSTDPVWRFKAPLKSWRHPDPLQFTVLANSNIKIGETTLDYTAFRETGFVGKLPLSLFGSDDPNATVNVCVTRPGQLIPGVDVVLKKELDAKIGIELAIESKTSLSIVKIAEGGLVDRWNADHPEQRINLRDIITEIDGTRGTCYDLLSRLAVQDEPRTIQIKVQRASRVEA</sequence>
<keyword evidence="2" id="KW-1185">Reference proteome</keyword>
<organism evidence="1 2">
    <name type="scientific">Prorocentrum cordatum</name>
    <dbReference type="NCBI Taxonomy" id="2364126"/>
    <lineage>
        <taxon>Eukaryota</taxon>
        <taxon>Sar</taxon>
        <taxon>Alveolata</taxon>
        <taxon>Dinophyceae</taxon>
        <taxon>Prorocentrales</taxon>
        <taxon>Prorocentraceae</taxon>
        <taxon>Prorocentrum</taxon>
    </lineage>
</organism>
<dbReference type="EMBL" id="CAUYUJ010002036">
    <property type="protein sequence ID" value="CAK0798873.1"/>
    <property type="molecule type" value="Genomic_DNA"/>
</dbReference>
<name>A0ABN9Q2U3_9DINO</name>
<dbReference type="SUPFAM" id="SSF49562">
    <property type="entry name" value="C2 domain (Calcium/lipid-binding domain, CaLB)"/>
    <property type="match status" value="1"/>
</dbReference>
<evidence type="ECO:0000313" key="1">
    <source>
        <dbReference type="EMBL" id="CAK0798873.1"/>
    </source>
</evidence>
<accession>A0ABN9Q2U3</accession>
<protein>
    <recommendedName>
        <fullName evidence="3">PDZ domain-containing protein</fullName>
    </recommendedName>
</protein>
<dbReference type="CDD" id="cd00030">
    <property type="entry name" value="C2"/>
    <property type="match status" value="1"/>
</dbReference>
<evidence type="ECO:0008006" key="3">
    <source>
        <dbReference type="Google" id="ProtNLM"/>
    </source>
</evidence>
<reference evidence="1" key="1">
    <citation type="submission" date="2023-10" db="EMBL/GenBank/DDBJ databases">
        <authorList>
            <person name="Chen Y."/>
            <person name="Shah S."/>
            <person name="Dougan E. K."/>
            <person name="Thang M."/>
            <person name="Chan C."/>
        </authorList>
    </citation>
    <scope>NUCLEOTIDE SEQUENCE [LARGE SCALE GENOMIC DNA]</scope>
</reference>
<dbReference type="Proteomes" id="UP001189429">
    <property type="component" value="Unassembled WGS sequence"/>
</dbReference>
<evidence type="ECO:0000313" key="2">
    <source>
        <dbReference type="Proteomes" id="UP001189429"/>
    </source>
</evidence>
<dbReference type="InterPro" id="IPR035892">
    <property type="entry name" value="C2_domain_sf"/>
</dbReference>
<gene>
    <name evidence="1" type="ORF">PCOR1329_LOCUS7516</name>
</gene>
<comment type="caution">
    <text evidence="1">The sequence shown here is derived from an EMBL/GenBank/DDBJ whole genome shotgun (WGS) entry which is preliminary data.</text>
</comment>
<proteinExistence type="predicted"/>